<dbReference type="Gene3D" id="1.10.150.130">
    <property type="match status" value="1"/>
</dbReference>
<comment type="similarity">
    <text evidence="1">Belongs to the 'phage' integrase family.</text>
</comment>
<evidence type="ECO:0000313" key="9">
    <source>
        <dbReference type="Proteomes" id="UP001597483"/>
    </source>
</evidence>
<dbReference type="Gene3D" id="1.10.443.10">
    <property type="entry name" value="Intergrase catalytic core"/>
    <property type="match status" value="1"/>
</dbReference>
<evidence type="ECO:0000256" key="3">
    <source>
        <dbReference type="ARBA" id="ARBA00023125"/>
    </source>
</evidence>
<name>A0ABW5HG68_9PSEU</name>
<evidence type="ECO:0000313" key="8">
    <source>
        <dbReference type="EMBL" id="MFD2472308.1"/>
    </source>
</evidence>
<dbReference type="PANTHER" id="PTHR30349:SF41">
    <property type="entry name" value="INTEGRASE_RECOMBINASE PROTEIN MJ0367-RELATED"/>
    <property type="match status" value="1"/>
</dbReference>
<dbReference type="SUPFAM" id="SSF56349">
    <property type="entry name" value="DNA breaking-rejoining enzymes"/>
    <property type="match status" value="1"/>
</dbReference>
<keyword evidence="4" id="KW-0233">DNA recombination</keyword>
<dbReference type="PROSITE" id="PS51900">
    <property type="entry name" value="CB"/>
    <property type="match status" value="1"/>
</dbReference>
<dbReference type="InterPro" id="IPR044068">
    <property type="entry name" value="CB"/>
</dbReference>
<keyword evidence="9" id="KW-1185">Reference proteome</keyword>
<evidence type="ECO:0000256" key="5">
    <source>
        <dbReference type="PROSITE-ProRule" id="PRU01248"/>
    </source>
</evidence>
<evidence type="ECO:0000256" key="2">
    <source>
        <dbReference type="ARBA" id="ARBA00022908"/>
    </source>
</evidence>
<keyword evidence="3 5" id="KW-0238">DNA-binding</keyword>
<proteinExistence type="inferred from homology"/>
<feature type="domain" description="Tyr recombinase" evidence="6">
    <location>
        <begin position="152"/>
        <end position="376"/>
    </location>
</feature>
<evidence type="ECO:0000259" key="6">
    <source>
        <dbReference type="PROSITE" id="PS51898"/>
    </source>
</evidence>
<evidence type="ECO:0000259" key="7">
    <source>
        <dbReference type="PROSITE" id="PS51900"/>
    </source>
</evidence>
<evidence type="ECO:0000256" key="1">
    <source>
        <dbReference type="ARBA" id="ARBA00008857"/>
    </source>
</evidence>
<dbReference type="RefSeq" id="WP_378309886.1">
    <property type="nucleotide sequence ID" value="NZ_JBHUKS010000026.1"/>
</dbReference>
<dbReference type="Pfam" id="PF00589">
    <property type="entry name" value="Phage_integrase"/>
    <property type="match status" value="1"/>
</dbReference>
<evidence type="ECO:0000256" key="4">
    <source>
        <dbReference type="ARBA" id="ARBA00023172"/>
    </source>
</evidence>
<dbReference type="InterPro" id="IPR010998">
    <property type="entry name" value="Integrase_recombinase_N"/>
</dbReference>
<dbReference type="InterPro" id="IPR013762">
    <property type="entry name" value="Integrase-like_cat_sf"/>
</dbReference>
<reference evidence="9" key="1">
    <citation type="journal article" date="2019" name="Int. J. Syst. Evol. Microbiol.">
        <title>The Global Catalogue of Microorganisms (GCM) 10K type strain sequencing project: providing services to taxonomists for standard genome sequencing and annotation.</title>
        <authorList>
            <consortium name="The Broad Institute Genomics Platform"/>
            <consortium name="The Broad Institute Genome Sequencing Center for Infectious Disease"/>
            <person name="Wu L."/>
            <person name="Ma J."/>
        </authorList>
    </citation>
    <scope>NUCLEOTIDE SEQUENCE [LARGE SCALE GENOMIC DNA]</scope>
    <source>
        <strain evidence="9">CGMCC 4.7641</strain>
    </source>
</reference>
<accession>A0ABW5HG68</accession>
<dbReference type="Pfam" id="PF02899">
    <property type="entry name" value="Phage_int_SAM_1"/>
    <property type="match status" value="1"/>
</dbReference>
<organism evidence="8 9">
    <name type="scientific">Amycolatopsis silviterrae</name>
    <dbReference type="NCBI Taxonomy" id="1656914"/>
    <lineage>
        <taxon>Bacteria</taxon>
        <taxon>Bacillati</taxon>
        <taxon>Actinomycetota</taxon>
        <taxon>Actinomycetes</taxon>
        <taxon>Pseudonocardiales</taxon>
        <taxon>Pseudonocardiaceae</taxon>
        <taxon>Amycolatopsis</taxon>
    </lineage>
</organism>
<dbReference type="InterPro" id="IPR011010">
    <property type="entry name" value="DNA_brk_join_enz"/>
</dbReference>
<dbReference type="PROSITE" id="PS51898">
    <property type="entry name" value="TYR_RECOMBINASE"/>
    <property type="match status" value="1"/>
</dbReference>
<dbReference type="Proteomes" id="UP001597483">
    <property type="component" value="Unassembled WGS sequence"/>
</dbReference>
<protein>
    <submittedName>
        <fullName evidence="8">Tyrosine-type recombinase/integrase</fullName>
    </submittedName>
</protein>
<dbReference type="EMBL" id="JBHUKS010000026">
    <property type="protein sequence ID" value="MFD2472308.1"/>
    <property type="molecule type" value="Genomic_DNA"/>
</dbReference>
<dbReference type="InterPro" id="IPR002104">
    <property type="entry name" value="Integrase_catalytic"/>
</dbReference>
<feature type="domain" description="Core-binding (CB)" evidence="7">
    <location>
        <begin position="10"/>
        <end position="123"/>
    </location>
</feature>
<dbReference type="InterPro" id="IPR004107">
    <property type="entry name" value="Integrase_SAM-like_N"/>
</dbReference>
<sequence length="387" mass="42543">MTLALTDAGEAGKDARERFGEFLRVYASLNTRVAYATDLGIPLDWVPGYQPPDPGRRRGRARRTDPDALAWLPWCLRNGFTSFADVRVEHVEQWLDELARAGYRDSTRGRMLSAVSAFYRKYLLREGLAGHNPAALVDRRAQHLNRPSGVPSQTARWSFDACRALLLAAWLLAGHSRNGPRDRAMVEILIGTGVRAEELVGVDLKDYRRPTAGGIGVLRVHGKGSKDREVALAAPVADALDAYLADRVTPQVPALRGQVGANRAEALFVTGTGARVHVSHVTALLRRLCATFCQEPKTARLREVLDTAEARFVATHLQALCDTIHPHSARHSYATHAIERGVPPRQVQRDLGHSALSTTEGYLHDENAIRDSAAHELAPALHRGWLG</sequence>
<dbReference type="InterPro" id="IPR050090">
    <property type="entry name" value="Tyrosine_recombinase_XerCD"/>
</dbReference>
<dbReference type="PANTHER" id="PTHR30349">
    <property type="entry name" value="PHAGE INTEGRASE-RELATED"/>
    <property type="match status" value="1"/>
</dbReference>
<gene>
    <name evidence="8" type="ORF">ACFSVL_33275</name>
</gene>
<keyword evidence="2" id="KW-0229">DNA integration</keyword>
<comment type="caution">
    <text evidence="8">The sequence shown here is derived from an EMBL/GenBank/DDBJ whole genome shotgun (WGS) entry which is preliminary data.</text>
</comment>